<gene>
    <name evidence="4" type="ORF">E0F88_25500</name>
</gene>
<keyword evidence="1" id="KW-0732">Signal</keyword>
<dbReference type="InterPro" id="IPR008979">
    <property type="entry name" value="Galactose-bd-like_sf"/>
</dbReference>
<dbReference type="GO" id="GO:0004553">
    <property type="term" value="F:hydrolase activity, hydrolyzing O-glycosyl compounds"/>
    <property type="evidence" value="ECO:0007669"/>
    <property type="project" value="UniProtKB-ARBA"/>
</dbReference>
<dbReference type="Gene3D" id="2.60.120.260">
    <property type="entry name" value="Galactose-binding domain-like"/>
    <property type="match status" value="1"/>
</dbReference>
<keyword evidence="2 4" id="KW-0378">Hydrolase</keyword>
<keyword evidence="5" id="KW-1185">Reference proteome</keyword>
<dbReference type="Pfam" id="PF22666">
    <property type="entry name" value="Glyco_hydro_2_N2"/>
    <property type="match status" value="1"/>
</dbReference>
<dbReference type="PROSITE" id="PS51257">
    <property type="entry name" value="PROKAR_LIPOPROTEIN"/>
    <property type="match status" value="1"/>
</dbReference>
<dbReference type="InterPro" id="IPR054593">
    <property type="entry name" value="Beta-mannosidase-like_N2"/>
</dbReference>
<reference evidence="4 5" key="1">
    <citation type="submission" date="2019-03" db="EMBL/GenBank/DDBJ databases">
        <title>Dyadobacter AR-3-6 sp. nov., isolated from arctic soil.</title>
        <authorList>
            <person name="Chaudhary D.K."/>
        </authorList>
    </citation>
    <scope>NUCLEOTIDE SEQUENCE [LARGE SCALE GENOMIC DNA]</scope>
    <source>
        <strain evidence="4 5">AR-3-6</strain>
    </source>
</reference>
<evidence type="ECO:0000313" key="5">
    <source>
        <dbReference type="Proteomes" id="UP000294850"/>
    </source>
</evidence>
<dbReference type="NCBIfam" id="NF045579">
    <property type="entry name" value="rhamnoside_JR"/>
    <property type="match status" value="1"/>
</dbReference>
<dbReference type="RefSeq" id="WP_131961119.1">
    <property type="nucleotide sequence ID" value="NZ_SMFL01000012.1"/>
</dbReference>
<dbReference type="Pfam" id="PF17132">
    <property type="entry name" value="Glyco_hydro_106"/>
    <property type="match status" value="1"/>
</dbReference>
<proteinExistence type="predicted"/>
<comment type="caution">
    <text evidence="4">The sequence shown here is derived from an EMBL/GenBank/DDBJ whole genome shotgun (WGS) entry which is preliminary data.</text>
</comment>
<feature type="domain" description="Beta-mannosidase-like galactose-binding" evidence="3">
    <location>
        <begin position="975"/>
        <end position="1050"/>
    </location>
</feature>
<accession>A0A4R5DC31</accession>
<dbReference type="PANTHER" id="PTHR43817:SF1">
    <property type="entry name" value="HYDROLASE, FAMILY 43, PUTATIVE (AFU_ORTHOLOGUE AFUA_3G01660)-RELATED"/>
    <property type="match status" value="1"/>
</dbReference>
<evidence type="ECO:0000256" key="1">
    <source>
        <dbReference type="ARBA" id="ARBA00022729"/>
    </source>
</evidence>
<dbReference type="SUPFAM" id="SSF49785">
    <property type="entry name" value="Galactose-binding domain-like"/>
    <property type="match status" value="1"/>
</dbReference>
<protein>
    <submittedName>
        <fullName evidence="4">Glycoside hydrolase family 2</fullName>
    </submittedName>
</protein>
<evidence type="ECO:0000256" key="2">
    <source>
        <dbReference type="ARBA" id="ARBA00022801"/>
    </source>
</evidence>
<evidence type="ECO:0000259" key="3">
    <source>
        <dbReference type="Pfam" id="PF22666"/>
    </source>
</evidence>
<dbReference type="EMBL" id="SMFL01000012">
    <property type="protein sequence ID" value="TDE11272.1"/>
    <property type="molecule type" value="Genomic_DNA"/>
</dbReference>
<name>A0A4R5DC31_9BACT</name>
<dbReference type="OrthoDB" id="9761519at2"/>
<evidence type="ECO:0000313" key="4">
    <source>
        <dbReference type="EMBL" id="TDE11272.1"/>
    </source>
</evidence>
<dbReference type="PANTHER" id="PTHR43817">
    <property type="entry name" value="GLYCOSYL HYDROLASE"/>
    <property type="match status" value="1"/>
</dbReference>
<organism evidence="4 5">
    <name type="scientific">Dyadobacter psychrotolerans</name>
    <dbReference type="NCBI Taxonomy" id="2541721"/>
    <lineage>
        <taxon>Bacteria</taxon>
        <taxon>Pseudomonadati</taxon>
        <taxon>Bacteroidota</taxon>
        <taxon>Cytophagia</taxon>
        <taxon>Cytophagales</taxon>
        <taxon>Spirosomataceae</taxon>
        <taxon>Dyadobacter</taxon>
    </lineage>
</organism>
<dbReference type="Proteomes" id="UP000294850">
    <property type="component" value="Unassembled WGS sequence"/>
</dbReference>
<dbReference type="AlphaFoldDB" id="A0A4R5DC31"/>
<sequence>MSSFSRRYLNTAWILTIAVLLFITACNSLKNTSKTKETNNLTTLSKLETGFVTSPDSIQTSVYWYWISDHISKEGVIKDLYAMKKVGINRAFIGNIGLGAPVGKIKMFTDEWWEITHAALKTATELNIEIGMFNGPGWSQSGGPWIKPEQSMRYLTSSSIKLKGAQKIRIALARPKPDFQDVRVIAFPLPKDFGKSITALDPLVTSSTVTGKLKDILDKNTATGITFQPNKENFIDFNIQSEFTARSITIYPSRKRMTANVDLLVHENETFRKVKSFTIERSNDALNVGFDPYAPVSASFPETKSNHFRLVFRDVSDGGGITDVEMLTSPKIENYAEKTLAKMYPTPLPYWKEYQWPVQSVVNDPSVVINPETVIDISRYMNSDGILNWDVPAGEWIVRRTGMVTTGVTNSPASPEGTGLEVDKMSSEHVVSHFNAFMGAIQKRIPAEDRKTWKVIVQDSYETGGQNWTDGLIESFKQKYQYDPLPYMPVLSGDVVGSQEKSDRFLWDLRRFIADRVAHEYVAGLRKISNANGLTTWLENYGHWGFPGEFLQYGGQSDEIGGEFWSEGELGDIENRAASSAAHIYGKTKVSAESFTAAGRGFGRYPALMKQRGDRFFTEGINNTLLHVFIHQPYEDKLPGVNAWFGNDFNRKNTWFNDMDIFIQYLKRSNFILQQGKYVAEAAYFIGEDAPKMTGIVDPALPAGYSFDYINGEVIQNRISVKDGRLVLPDGMNYRILVLPKLETIRPELLAKIRYLVSEGAVVLGPKPFRSPSLQGYPSADEEVQKIAAELWGNIDGQQIKMNKLGKGMVLSGMDMQQALDLIKIAPDFKADSDSVLFIHRTLPEGEAYFVSNQNSKKRKIRADFKVTGKAPEWWNPITGEVRTLPEFSQAGEHTTVPMQLSAYESAVIVFRKDIGKTSSGKGINFPAPVGSKEIAKPWTVSFNPAMRGPQQPVVFEKLVDWTKRPEDEIKYYSGTAVYKQTFIADKLQKQQKVILELGKVISIAKVKINGIEVGGVWTAPYELDITKVLKAGENQMEISVVNSWANRLIGDAKLPADQRKTWMSTPVVNENTAMEPSGLFGPVKITTYGDGGK</sequence>